<dbReference type="EMBL" id="JALDAY010000006">
    <property type="protein sequence ID" value="MCI3273457.1"/>
    <property type="molecule type" value="Genomic_DNA"/>
</dbReference>
<sequence>MKIYRNLAEWETALGTHIGHSDWYTVTQDEVNLFAEATGDHQWIHVDPVRAKDGPFDGTIVHGYFTLSLIPGLVWQVFRVDGIEMSMNYGTDKVRFPAPLPVGARIRAGVELVALEPRAGGVQEVLRVTVEREGGDKPVCVADTVSLLFPATPAVPATPVAPAGTNDVGSRP</sequence>
<dbReference type="SUPFAM" id="SSF54637">
    <property type="entry name" value="Thioesterase/thiol ester dehydrase-isomerase"/>
    <property type="match status" value="1"/>
</dbReference>
<dbReference type="InterPro" id="IPR002539">
    <property type="entry name" value="MaoC-like_dom"/>
</dbReference>
<accession>A0ABS9Y8A5</accession>
<dbReference type="Proteomes" id="UP001165269">
    <property type="component" value="Unassembled WGS sequence"/>
</dbReference>
<evidence type="ECO:0000259" key="2">
    <source>
        <dbReference type="Pfam" id="PF01575"/>
    </source>
</evidence>
<dbReference type="PANTHER" id="PTHR42993:SF1">
    <property type="entry name" value="MAOC-LIKE DEHYDRATASE DOMAIN-CONTAINING PROTEIN"/>
    <property type="match status" value="1"/>
</dbReference>
<proteinExistence type="inferred from homology"/>
<feature type="domain" description="MaoC-like" evidence="2">
    <location>
        <begin position="12"/>
        <end position="120"/>
    </location>
</feature>
<dbReference type="Gene3D" id="3.10.129.10">
    <property type="entry name" value="Hotdog Thioesterase"/>
    <property type="match status" value="1"/>
</dbReference>
<name>A0ABS9Y8A5_9ACTN</name>
<dbReference type="Pfam" id="PF01575">
    <property type="entry name" value="MaoC_dehydratas"/>
    <property type="match status" value="1"/>
</dbReference>
<evidence type="ECO:0000313" key="3">
    <source>
        <dbReference type="EMBL" id="MCI3273457.1"/>
    </source>
</evidence>
<comment type="similarity">
    <text evidence="1">Belongs to the enoyl-CoA hydratase/isomerase family.</text>
</comment>
<reference evidence="3" key="1">
    <citation type="submission" date="2022-03" db="EMBL/GenBank/DDBJ databases">
        <title>Streptomyces 7R015 and 7R016 isolated from Barleria lupulina in Thailand.</title>
        <authorList>
            <person name="Kanchanasin P."/>
            <person name="Phongsopitanun W."/>
            <person name="Tanasupawat S."/>
        </authorList>
    </citation>
    <scope>NUCLEOTIDE SEQUENCE</scope>
    <source>
        <strain evidence="3">7R015</strain>
    </source>
</reference>
<evidence type="ECO:0000256" key="1">
    <source>
        <dbReference type="ARBA" id="ARBA00005254"/>
    </source>
</evidence>
<gene>
    <name evidence="3" type="ORF">MQP27_20375</name>
</gene>
<evidence type="ECO:0000313" key="4">
    <source>
        <dbReference type="Proteomes" id="UP001165269"/>
    </source>
</evidence>
<protein>
    <submittedName>
        <fullName evidence="3">MaoC family dehydratase</fullName>
    </submittedName>
</protein>
<dbReference type="RefSeq" id="WP_242766717.1">
    <property type="nucleotide sequence ID" value="NZ_JALDAY010000006.1"/>
</dbReference>
<dbReference type="CDD" id="cd03450">
    <property type="entry name" value="NodN"/>
    <property type="match status" value="1"/>
</dbReference>
<dbReference type="InterPro" id="IPR029069">
    <property type="entry name" value="HotDog_dom_sf"/>
</dbReference>
<organism evidence="3 4">
    <name type="scientific">Streptomyces cylindrosporus</name>
    <dbReference type="NCBI Taxonomy" id="2927583"/>
    <lineage>
        <taxon>Bacteria</taxon>
        <taxon>Bacillati</taxon>
        <taxon>Actinomycetota</taxon>
        <taxon>Actinomycetes</taxon>
        <taxon>Kitasatosporales</taxon>
        <taxon>Streptomycetaceae</taxon>
        <taxon>Streptomyces</taxon>
    </lineage>
</organism>
<dbReference type="InterPro" id="IPR039375">
    <property type="entry name" value="NodN-like"/>
</dbReference>
<keyword evidence="4" id="KW-1185">Reference proteome</keyword>
<dbReference type="PANTHER" id="PTHR42993">
    <property type="entry name" value="MAOC-LIKE DEHYDRATASE DOMAIN-CONTAINING PROTEIN"/>
    <property type="match status" value="1"/>
</dbReference>
<comment type="caution">
    <text evidence="3">The sequence shown here is derived from an EMBL/GenBank/DDBJ whole genome shotgun (WGS) entry which is preliminary data.</text>
</comment>